<evidence type="ECO:0000256" key="4">
    <source>
        <dbReference type="ARBA" id="ARBA00022692"/>
    </source>
</evidence>
<evidence type="ECO:0000313" key="9">
    <source>
        <dbReference type="EMBL" id="ATP57970.1"/>
    </source>
</evidence>
<dbReference type="Pfam" id="PF02397">
    <property type="entry name" value="Bac_transf"/>
    <property type="match status" value="1"/>
</dbReference>
<dbReference type="InterPro" id="IPR036291">
    <property type="entry name" value="NAD(P)-bd_dom_sf"/>
</dbReference>
<organism evidence="9 10">
    <name type="scientific">Pedobacter ginsengisoli</name>
    <dbReference type="NCBI Taxonomy" id="363852"/>
    <lineage>
        <taxon>Bacteria</taxon>
        <taxon>Pseudomonadati</taxon>
        <taxon>Bacteroidota</taxon>
        <taxon>Sphingobacteriia</taxon>
        <taxon>Sphingobacteriales</taxon>
        <taxon>Sphingobacteriaceae</taxon>
        <taxon>Pedobacter</taxon>
    </lineage>
</organism>
<proteinExistence type="inferred from homology"/>
<feature type="transmembrane region" description="Helical" evidence="7">
    <location>
        <begin position="77"/>
        <end position="98"/>
    </location>
</feature>
<keyword evidence="3 9" id="KW-0808">Transferase</keyword>
<evidence type="ECO:0000256" key="7">
    <source>
        <dbReference type="SAM" id="Phobius"/>
    </source>
</evidence>
<dbReference type="EMBL" id="CP024091">
    <property type="protein sequence ID" value="ATP57970.1"/>
    <property type="molecule type" value="Genomic_DNA"/>
</dbReference>
<dbReference type="NCBIfam" id="TIGR03023">
    <property type="entry name" value="WcaJ_sugtrans"/>
    <property type="match status" value="1"/>
</dbReference>
<evidence type="ECO:0000256" key="3">
    <source>
        <dbReference type="ARBA" id="ARBA00022679"/>
    </source>
</evidence>
<comment type="similarity">
    <text evidence="2">Belongs to the bacterial sugar transferase family.</text>
</comment>
<gene>
    <name evidence="9" type="ORF">CPT03_16620</name>
</gene>
<sequence>MIDKYGTYYKAISILLDLFLVNLSIFFGYSITHHTLGYTGVDPSLLHILLINFVWFNVTQITRLYNDIFVKDAIPTIRQTLGSLLLFIVVISILLFAIKDFSISGKLMGIALLVFIPLLLFVKIGFLLLRRSRRTKMINYKKVVIVGAGPLGVDLRKYMEKNTHLGYRVVGFFDDNPALKSNEVNILGSVEECIDYVRESSIREVYCALPDRAIGKINQLMRRADKEMIRFKLVPDVKDYFKKNVMVQLYGHLPVLSPRTEPLEIMINQVVKRIFDIVFSLLVVIFVMSWLVPLMAILIKMESKGPVFFKQLRSGKHNEPFYCWKFRSMCVNGDSDIKQASKEDSRITKIGAFMRRNSIDEMPQFFNVLMGDMSVVGPRPHMLQHTAEYSALIDQFMVRHFLLPGITGWAQVNGLRGETREDGSMEERVDADIWYLENWSLLLDLKITFLTIWQILVGNKNAW</sequence>
<evidence type="ECO:0000256" key="6">
    <source>
        <dbReference type="ARBA" id="ARBA00023136"/>
    </source>
</evidence>
<dbReference type="NCBIfam" id="TIGR03025">
    <property type="entry name" value="EPS_sugtrans"/>
    <property type="match status" value="1"/>
</dbReference>
<protein>
    <submittedName>
        <fullName evidence="9">Undecaprenyl-phosphate glucose phosphotransferase</fullName>
    </submittedName>
</protein>
<keyword evidence="6 7" id="KW-0472">Membrane</keyword>
<dbReference type="InterPro" id="IPR003362">
    <property type="entry name" value="Bact_transf"/>
</dbReference>
<comment type="subcellular location">
    <subcellularLocation>
        <location evidence="1">Membrane</location>
        <topology evidence="1">Multi-pass membrane protein</topology>
    </subcellularLocation>
</comment>
<evidence type="ECO:0000259" key="8">
    <source>
        <dbReference type="Pfam" id="PF02397"/>
    </source>
</evidence>
<feature type="transmembrane region" description="Helical" evidence="7">
    <location>
        <begin position="110"/>
        <end position="129"/>
    </location>
</feature>
<evidence type="ECO:0000256" key="1">
    <source>
        <dbReference type="ARBA" id="ARBA00004141"/>
    </source>
</evidence>
<dbReference type="PANTHER" id="PTHR30576">
    <property type="entry name" value="COLANIC BIOSYNTHESIS UDP-GLUCOSE LIPID CARRIER TRANSFERASE"/>
    <property type="match status" value="1"/>
</dbReference>
<dbReference type="SUPFAM" id="SSF51735">
    <property type="entry name" value="NAD(P)-binding Rossmann-fold domains"/>
    <property type="match status" value="1"/>
</dbReference>
<dbReference type="RefSeq" id="WP_099439878.1">
    <property type="nucleotide sequence ID" value="NZ_CP024091.1"/>
</dbReference>
<keyword evidence="10" id="KW-1185">Reference proteome</keyword>
<dbReference type="AlphaFoldDB" id="A0A2D1U8R8"/>
<reference evidence="9 10" key="1">
    <citation type="submission" date="2017-10" db="EMBL/GenBank/DDBJ databases">
        <title>Whole genome of Pedobacter ginsengisoli T01R-27 isolated from tomato rhizosphere.</title>
        <authorList>
            <person name="Weon H.-Y."/>
            <person name="Lee S.A."/>
            <person name="Sang M.K."/>
            <person name="Song J."/>
        </authorList>
    </citation>
    <scope>NUCLEOTIDE SEQUENCE [LARGE SCALE GENOMIC DNA]</scope>
    <source>
        <strain evidence="9 10">T01R-27</strain>
    </source>
</reference>
<dbReference type="InterPro" id="IPR017475">
    <property type="entry name" value="EPS_sugar_tfrase"/>
</dbReference>
<evidence type="ECO:0000313" key="10">
    <source>
        <dbReference type="Proteomes" id="UP000223749"/>
    </source>
</evidence>
<dbReference type="KEGG" id="pgs:CPT03_16620"/>
<dbReference type="GO" id="GO:0016020">
    <property type="term" value="C:membrane"/>
    <property type="evidence" value="ECO:0007669"/>
    <property type="project" value="UniProtKB-SubCell"/>
</dbReference>
<keyword evidence="4 7" id="KW-0812">Transmembrane</keyword>
<dbReference type="Gene3D" id="3.40.50.720">
    <property type="entry name" value="NAD(P)-binding Rossmann-like Domain"/>
    <property type="match status" value="1"/>
</dbReference>
<dbReference type="PANTHER" id="PTHR30576:SF0">
    <property type="entry name" value="UNDECAPRENYL-PHOSPHATE N-ACETYLGALACTOSAMINYL 1-PHOSPHATE TRANSFERASE-RELATED"/>
    <property type="match status" value="1"/>
</dbReference>
<dbReference type="GO" id="GO:0016780">
    <property type="term" value="F:phosphotransferase activity, for other substituted phosphate groups"/>
    <property type="evidence" value="ECO:0007669"/>
    <property type="project" value="TreeGrafter"/>
</dbReference>
<dbReference type="OrthoDB" id="9808602at2"/>
<keyword evidence="5 7" id="KW-1133">Transmembrane helix</keyword>
<evidence type="ECO:0000256" key="2">
    <source>
        <dbReference type="ARBA" id="ARBA00006464"/>
    </source>
</evidence>
<feature type="transmembrane region" description="Helical" evidence="7">
    <location>
        <begin position="12"/>
        <end position="32"/>
    </location>
</feature>
<name>A0A2D1U8R8_9SPHI</name>
<dbReference type="Pfam" id="PF13727">
    <property type="entry name" value="CoA_binding_3"/>
    <property type="match status" value="1"/>
</dbReference>
<dbReference type="Proteomes" id="UP000223749">
    <property type="component" value="Chromosome"/>
</dbReference>
<feature type="transmembrane region" description="Helical" evidence="7">
    <location>
        <begin position="274"/>
        <end position="299"/>
    </location>
</feature>
<feature type="transmembrane region" description="Helical" evidence="7">
    <location>
        <begin position="44"/>
        <end position="65"/>
    </location>
</feature>
<accession>A0A2D1U8R8</accession>
<dbReference type="InterPro" id="IPR017473">
    <property type="entry name" value="Undecaprenyl-P_gluc_Ptfrase"/>
</dbReference>
<feature type="domain" description="Bacterial sugar transferase" evidence="8">
    <location>
        <begin position="272"/>
        <end position="456"/>
    </location>
</feature>
<evidence type="ECO:0000256" key="5">
    <source>
        <dbReference type="ARBA" id="ARBA00022989"/>
    </source>
</evidence>